<sequence length="300" mass="33680">MAQSFHDSANLKQAMVQKARSFQESGAWVSRPLHWDGETGSLVGALLESEDLDQWSSQFGLPKWLALLLDMVAATISTPKEGMAAQLALLEAVPVGVDLDRQGNLLILRFLRETEKDLAFLNADHPLRVSLRDAMELHDMELAGAAPKPALWRKVRSAAIAETDRAVKESPEAQFGGVIEAATWSPRTSRSVVSDTFRSWVNARRDAAVQRQVGERGLLTVKETKSLLEKIHEEEKKKRKDKKEFIHVFGILEEKYPKEHASMMDFLRTQHKESLQQWENALGILLGVFEAAHCPDRCTC</sequence>
<dbReference type="AlphaFoldDB" id="A0A067Z4F3"/>
<evidence type="ECO:0000313" key="1">
    <source>
        <dbReference type="EMBL" id="AHK71333.1"/>
    </source>
</evidence>
<organism evidence="1 2">
    <name type="scientific">Gluconobacter oxydans DSM 3504</name>
    <dbReference type="NCBI Taxonomy" id="1288313"/>
    <lineage>
        <taxon>Bacteria</taxon>
        <taxon>Pseudomonadati</taxon>
        <taxon>Pseudomonadota</taxon>
        <taxon>Alphaproteobacteria</taxon>
        <taxon>Acetobacterales</taxon>
        <taxon>Acetobacteraceae</taxon>
        <taxon>Gluconobacter</taxon>
    </lineage>
</organism>
<dbReference type="Proteomes" id="UP000031656">
    <property type="component" value="Chromosome"/>
</dbReference>
<evidence type="ECO:0000313" key="2">
    <source>
        <dbReference type="Proteomes" id="UP000031656"/>
    </source>
</evidence>
<protein>
    <submittedName>
        <fullName evidence="1">Uncharacterized protein</fullName>
    </submittedName>
</protein>
<accession>A0A067Z4F3</accession>
<dbReference type="KEGG" id="goy:GLS_c14450"/>
<proteinExistence type="predicted"/>
<name>A0A067Z4F3_GLUOY</name>
<dbReference type="HOGENOM" id="CLU_929908_0_0_5"/>
<reference evidence="1 2" key="1">
    <citation type="journal article" date="2015" name="Appl. Microbiol. Biotechnol.">
        <title>The consequence of an additional NADH dehydrogenase paralog on the growth of Gluconobacter oxydans DSM3504.</title>
        <authorList>
            <person name="Kostner D."/>
            <person name="Luchterhand B."/>
            <person name="Junker A."/>
            <person name="Volland S."/>
            <person name="Daniel R."/>
            <person name="Buchs J."/>
            <person name="Liebl W."/>
            <person name="Ehrenreich A."/>
        </authorList>
    </citation>
    <scope>NUCLEOTIDE SEQUENCE [LARGE SCALE GENOMIC DNA]</scope>
    <source>
        <strain evidence="1">DSM 3504</strain>
    </source>
</reference>
<gene>
    <name evidence="1" type="ORF">GLS_c14450</name>
</gene>
<dbReference type="EMBL" id="CP004373">
    <property type="protein sequence ID" value="AHK71333.1"/>
    <property type="molecule type" value="Genomic_DNA"/>
</dbReference>